<dbReference type="OrthoDB" id="348111at2"/>
<dbReference type="Pfam" id="PF03328">
    <property type="entry name" value="HpcH_HpaI"/>
    <property type="match status" value="1"/>
</dbReference>
<dbReference type="PANTHER" id="PTHR32308">
    <property type="entry name" value="LYASE BETA SUBUNIT, PUTATIVE (AFU_ORTHOLOGUE AFUA_4G13030)-RELATED"/>
    <property type="match status" value="1"/>
</dbReference>
<feature type="binding site" evidence="4">
    <location>
        <position position="120"/>
    </location>
    <ligand>
        <name>substrate</name>
    </ligand>
</feature>
<accession>Q13H72</accession>
<dbReference type="PANTHER" id="PTHR32308:SF10">
    <property type="entry name" value="CITRATE LYASE SUBUNIT BETA"/>
    <property type="match status" value="1"/>
</dbReference>
<dbReference type="InterPro" id="IPR011206">
    <property type="entry name" value="Citrate_lyase_beta/mcl1/mcl2"/>
</dbReference>
<evidence type="ECO:0000313" key="7">
    <source>
        <dbReference type="EMBL" id="ABE36567.1"/>
    </source>
</evidence>
<evidence type="ECO:0000259" key="6">
    <source>
        <dbReference type="Pfam" id="PF03328"/>
    </source>
</evidence>
<keyword evidence="3 5" id="KW-0460">Magnesium</keyword>
<evidence type="ECO:0000256" key="2">
    <source>
        <dbReference type="ARBA" id="ARBA00022723"/>
    </source>
</evidence>
<dbReference type="AlphaFoldDB" id="Q13H72"/>
<feature type="binding site" evidence="5">
    <location>
        <position position="120"/>
    </location>
    <ligand>
        <name>Mg(2+)</name>
        <dbReference type="ChEBI" id="CHEBI:18420"/>
    </ligand>
</feature>
<keyword evidence="2 5" id="KW-0479">Metal-binding</keyword>
<evidence type="ECO:0000256" key="5">
    <source>
        <dbReference type="PIRSR" id="PIRSR015582-2"/>
    </source>
</evidence>
<keyword evidence="7" id="KW-0456">Lyase</keyword>
<dbReference type="InterPro" id="IPR015813">
    <property type="entry name" value="Pyrv/PenolPyrv_kinase-like_dom"/>
</dbReference>
<dbReference type="InterPro" id="IPR005000">
    <property type="entry name" value="Aldolase/citrate-lyase_domain"/>
</dbReference>
<dbReference type="STRING" id="266265.Bxe_C0669"/>
<name>Q13H72_PARXL</name>
<dbReference type="SUPFAM" id="SSF51621">
    <property type="entry name" value="Phosphoenolpyruvate/pyruvate domain"/>
    <property type="match status" value="1"/>
</dbReference>
<dbReference type="KEGG" id="bxb:DR64_7776"/>
<feature type="domain" description="HpcH/HpaI aldolase/citrate lyase" evidence="6">
    <location>
        <begin position="10"/>
        <end position="213"/>
    </location>
</feature>
<dbReference type="KEGG" id="bxe:Bxe_C0669"/>
<sequence>MSRIGRQQHRSFLFVPGNRPERYLKAWESDAGAVIVDLEDAVPIEEKDRARAAVANWISPERPVLIRVNGLATPWLEEDARVARLPGVAGVVLPKAANASDVAALLARIKRDIPVYPLIESAAGMWNVLEVASAPGVRQLMFGTLDFCVDMGMTLESGTLSPFRADMVMASRVAGIRPPVDGVTPDIDDDELLRTETVEGRKWGFAGKLCIHPRQAPVVNGCYAPSETELAWARRVLEAFERANGAAVAVEGKMVDRPVILQARRILEEDEPEA</sequence>
<dbReference type="InterPro" id="IPR040442">
    <property type="entry name" value="Pyrv_kinase-like_dom_sf"/>
</dbReference>
<protein>
    <submittedName>
        <fullName evidence="7">HpcH/HpaI aldolase/citrate lyase</fullName>
    </submittedName>
</protein>
<proteinExistence type="predicted"/>
<dbReference type="PATRIC" id="fig|266265.5.peg.8432"/>
<organism evidence="7 8">
    <name type="scientific">Paraburkholderia xenovorans (strain LB400)</name>
    <dbReference type="NCBI Taxonomy" id="266265"/>
    <lineage>
        <taxon>Bacteria</taxon>
        <taxon>Pseudomonadati</taxon>
        <taxon>Pseudomonadota</taxon>
        <taxon>Betaproteobacteria</taxon>
        <taxon>Burkholderiales</taxon>
        <taxon>Burkholderiaceae</taxon>
        <taxon>Paraburkholderia</taxon>
    </lineage>
</organism>
<reference evidence="7 8" key="1">
    <citation type="journal article" date="2006" name="Proc. Natl. Acad. Sci. U.S.A.">
        <title>Burkholderia xenovorans LB400 harbors a multi-replicon, 9.73-Mbp genome shaped for versatility.</title>
        <authorList>
            <person name="Chain P.S."/>
            <person name="Denef V.J."/>
            <person name="Konstantinidis K.T."/>
            <person name="Vergez L.M."/>
            <person name="Agullo L."/>
            <person name="Reyes V.L."/>
            <person name="Hauser L."/>
            <person name="Cordova M."/>
            <person name="Gomez L."/>
            <person name="Gonzalez M."/>
            <person name="Land M."/>
            <person name="Lao V."/>
            <person name="Larimer F."/>
            <person name="LiPuma J.J."/>
            <person name="Mahenthiralingam E."/>
            <person name="Malfatti S.A."/>
            <person name="Marx C.J."/>
            <person name="Parnell J.J."/>
            <person name="Ramette A."/>
            <person name="Richardson P."/>
            <person name="Seeger M."/>
            <person name="Smith D."/>
            <person name="Spilker T."/>
            <person name="Sul W.J."/>
            <person name="Tsoi T.V."/>
            <person name="Ulrich L.E."/>
            <person name="Zhulin I.B."/>
            <person name="Tiedje J.M."/>
        </authorList>
    </citation>
    <scope>NUCLEOTIDE SEQUENCE [LARGE SCALE GENOMIC DNA]</scope>
    <source>
        <strain evidence="7 8">LB400</strain>
    </source>
</reference>
<dbReference type="Gene3D" id="3.20.20.60">
    <property type="entry name" value="Phosphoenolpyruvate-binding domains"/>
    <property type="match status" value="1"/>
</dbReference>
<evidence type="ECO:0000256" key="4">
    <source>
        <dbReference type="PIRSR" id="PIRSR015582-1"/>
    </source>
</evidence>
<feature type="binding site" evidence="5">
    <location>
        <position position="146"/>
    </location>
    <ligand>
        <name>Mg(2+)</name>
        <dbReference type="ChEBI" id="CHEBI:18420"/>
    </ligand>
</feature>
<evidence type="ECO:0000256" key="3">
    <source>
        <dbReference type="ARBA" id="ARBA00022842"/>
    </source>
</evidence>
<dbReference type="GO" id="GO:0006107">
    <property type="term" value="P:oxaloacetate metabolic process"/>
    <property type="evidence" value="ECO:0007669"/>
    <property type="project" value="TreeGrafter"/>
</dbReference>
<comment type="cofactor">
    <cofactor evidence="1">
        <name>Mg(2+)</name>
        <dbReference type="ChEBI" id="CHEBI:18420"/>
    </cofactor>
</comment>
<evidence type="ECO:0000256" key="1">
    <source>
        <dbReference type="ARBA" id="ARBA00001946"/>
    </source>
</evidence>
<evidence type="ECO:0000313" key="8">
    <source>
        <dbReference type="Proteomes" id="UP000001817"/>
    </source>
</evidence>
<feature type="binding site" evidence="4">
    <location>
        <position position="67"/>
    </location>
    <ligand>
        <name>substrate</name>
    </ligand>
</feature>
<dbReference type="Proteomes" id="UP000001817">
    <property type="component" value="Chromosome 3"/>
</dbReference>
<dbReference type="PIRSF" id="PIRSF015582">
    <property type="entry name" value="Cit_lyase_B"/>
    <property type="match status" value="1"/>
</dbReference>
<dbReference type="GO" id="GO:0016829">
    <property type="term" value="F:lyase activity"/>
    <property type="evidence" value="ECO:0007669"/>
    <property type="project" value="UniProtKB-KW"/>
</dbReference>
<dbReference type="EMBL" id="CP000272">
    <property type="protein sequence ID" value="ABE36567.1"/>
    <property type="molecule type" value="Genomic_DNA"/>
</dbReference>
<dbReference type="RefSeq" id="WP_011493823.1">
    <property type="nucleotide sequence ID" value="NC_007953.1"/>
</dbReference>
<dbReference type="eggNOG" id="COG2301">
    <property type="taxonomic scope" value="Bacteria"/>
</dbReference>
<keyword evidence="8" id="KW-1185">Reference proteome</keyword>
<gene>
    <name evidence="7" type="ORF">Bxe_C0669</name>
</gene>
<dbReference type="GO" id="GO:0000287">
    <property type="term" value="F:magnesium ion binding"/>
    <property type="evidence" value="ECO:0007669"/>
    <property type="project" value="TreeGrafter"/>
</dbReference>